<evidence type="ECO:0000313" key="3">
    <source>
        <dbReference type="EMBL" id="AKF25102.1"/>
    </source>
</evidence>
<evidence type="ECO:0000256" key="1">
    <source>
        <dbReference type="ARBA" id="ARBA00006226"/>
    </source>
</evidence>
<reference evidence="3 4" key="1">
    <citation type="submission" date="2015-04" db="EMBL/GenBank/DDBJ databases">
        <title>Complete genome sequence of Sulfurovum lithotrophicum ATCC BAA-797T.</title>
        <authorList>
            <person name="Ahn J."/>
            <person name="Park G."/>
            <person name="Jeon W."/>
            <person name="Jang Y."/>
            <person name="Jang M."/>
            <person name="Lee H."/>
            <person name="Lee H."/>
        </authorList>
    </citation>
    <scope>NUCLEOTIDE SEQUENCE [LARGE SCALE GENOMIC DNA]</scope>
    <source>
        <strain evidence="4">ATCC BAA-797 / 42BKT</strain>
    </source>
</reference>
<dbReference type="OrthoDB" id="9797723at2"/>
<proteinExistence type="inferred from homology"/>
<dbReference type="KEGG" id="slh:YH65_06600"/>
<dbReference type="SUPFAM" id="SSF143011">
    <property type="entry name" value="RelE-like"/>
    <property type="match status" value="1"/>
</dbReference>
<dbReference type="Pfam" id="PF05016">
    <property type="entry name" value="ParE_toxin"/>
    <property type="match status" value="1"/>
</dbReference>
<evidence type="ECO:0000313" key="4">
    <source>
        <dbReference type="Proteomes" id="UP000034444"/>
    </source>
</evidence>
<dbReference type="Proteomes" id="UP000034444">
    <property type="component" value="Chromosome"/>
</dbReference>
<keyword evidence="4" id="KW-1185">Reference proteome</keyword>
<sequence>MMYKIAFDKDAEKEFLKLDVQAQKLVSTKILDLQDGNFSNDKQLKGKHKGKFRKRAGNYRIIYLKENGYLVISVIRIAHRKEVY</sequence>
<keyword evidence="2" id="KW-1277">Toxin-antitoxin system</keyword>
<name>A0A7U4RQU2_9BACT</name>
<dbReference type="Gene3D" id="3.30.2310.20">
    <property type="entry name" value="RelE-like"/>
    <property type="match status" value="1"/>
</dbReference>
<dbReference type="AlphaFoldDB" id="A0A7U4RQU2"/>
<evidence type="ECO:0000256" key="2">
    <source>
        <dbReference type="ARBA" id="ARBA00022649"/>
    </source>
</evidence>
<reference evidence="4" key="2">
    <citation type="journal article" date="2017" name="Stand. Genomic Sci.">
        <title>Complete genome sequence of the sulfur-oxidizing chemolithoautotrophic Sulfurovum lithotrophicum 42BKTT.</title>
        <authorList>
            <person name="Jeon W."/>
            <person name="Priscilla L."/>
            <person name="Park G."/>
            <person name="Lee H."/>
            <person name="Lee N."/>
            <person name="Lee D."/>
            <person name="Kwon H."/>
            <person name="Ahn I."/>
            <person name="Lee C."/>
            <person name="Lee H."/>
            <person name="Ahn J."/>
        </authorList>
    </citation>
    <scope>NUCLEOTIDE SEQUENCE [LARGE SCALE GENOMIC DNA]</scope>
    <source>
        <strain evidence="4">ATCC BAA-797 / 42BKT</strain>
    </source>
</reference>
<dbReference type="PANTHER" id="PTHR35601:SF1">
    <property type="entry name" value="TOXIN RELE"/>
    <property type="match status" value="1"/>
</dbReference>
<dbReference type="EMBL" id="CP011308">
    <property type="protein sequence ID" value="AKF25102.1"/>
    <property type="molecule type" value="Genomic_DNA"/>
</dbReference>
<dbReference type="InterPro" id="IPR007712">
    <property type="entry name" value="RelE/ParE_toxin"/>
</dbReference>
<dbReference type="PANTHER" id="PTHR35601">
    <property type="entry name" value="TOXIN RELE"/>
    <property type="match status" value="1"/>
</dbReference>
<organism evidence="3 4">
    <name type="scientific">Sulfurovum lithotrophicum</name>
    <dbReference type="NCBI Taxonomy" id="206403"/>
    <lineage>
        <taxon>Bacteria</taxon>
        <taxon>Pseudomonadati</taxon>
        <taxon>Campylobacterota</taxon>
        <taxon>Epsilonproteobacteria</taxon>
        <taxon>Campylobacterales</taxon>
        <taxon>Sulfurovaceae</taxon>
        <taxon>Sulfurovum</taxon>
    </lineage>
</organism>
<comment type="similarity">
    <text evidence="1">Belongs to the RelE toxin family.</text>
</comment>
<protein>
    <submittedName>
        <fullName evidence="3">RelE/StbE family addiction module toxin</fullName>
    </submittedName>
</protein>
<dbReference type="InterPro" id="IPR035093">
    <property type="entry name" value="RelE/ParE_toxin_dom_sf"/>
</dbReference>
<gene>
    <name evidence="3" type="ORF">YH65_06600</name>
</gene>
<accession>A0A7U4RQU2</accession>